<feature type="domain" description="HTH gntR-type" evidence="4">
    <location>
        <begin position="12"/>
        <end position="80"/>
    </location>
</feature>
<dbReference type="InterPro" id="IPR036390">
    <property type="entry name" value="WH_DNA-bd_sf"/>
</dbReference>
<dbReference type="Proteomes" id="UP000095228">
    <property type="component" value="Chromosome"/>
</dbReference>
<evidence type="ECO:0000259" key="4">
    <source>
        <dbReference type="PROSITE" id="PS50949"/>
    </source>
</evidence>
<dbReference type="InterPro" id="IPR000524">
    <property type="entry name" value="Tscrpt_reg_HTH_GntR"/>
</dbReference>
<evidence type="ECO:0000256" key="1">
    <source>
        <dbReference type="ARBA" id="ARBA00023015"/>
    </source>
</evidence>
<sequence length="127" mass="13491">MLPFSIELKPGLPITEQVIFAVKKAVVAGRLKPGTPFPSVRAFSQELRINPNTAHKIIATLVAEGVLVTTPAVGSVVAEHAAGDRAAKAALLDDELERLVVEAKNLGLGLDEVQAGLAAHWKRLNKK</sequence>
<accession>A0A1D8AWT4</accession>
<protein>
    <submittedName>
        <fullName evidence="5">HTH-type transcriptional repressor YtrA</fullName>
    </submittedName>
</protein>
<keyword evidence="3" id="KW-0804">Transcription</keyword>
<gene>
    <name evidence="5" type="primary">ytrA</name>
    <name evidence="5" type="ORF">Verru16b_02422</name>
</gene>
<evidence type="ECO:0000313" key="6">
    <source>
        <dbReference type="Proteomes" id="UP000095228"/>
    </source>
</evidence>
<name>A0A1D8AWT4_9BACT</name>
<evidence type="ECO:0000313" key="5">
    <source>
        <dbReference type="EMBL" id="AOS45341.1"/>
    </source>
</evidence>
<dbReference type="OrthoDB" id="9804020at2"/>
<dbReference type="PROSITE" id="PS50949">
    <property type="entry name" value="HTH_GNTR"/>
    <property type="match status" value="1"/>
</dbReference>
<dbReference type="GO" id="GO:0003700">
    <property type="term" value="F:DNA-binding transcription factor activity"/>
    <property type="evidence" value="ECO:0007669"/>
    <property type="project" value="InterPro"/>
</dbReference>
<evidence type="ECO:0000256" key="2">
    <source>
        <dbReference type="ARBA" id="ARBA00023125"/>
    </source>
</evidence>
<dbReference type="EMBL" id="CP016094">
    <property type="protein sequence ID" value="AOS45341.1"/>
    <property type="molecule type" value="Genomic_DNA"/>
</dbReference>
<dbReference type="STRING" id="1838286.Verru16b_02422"/>
<dbReference type="SUPFAM" id="SSF46785">
    <property type="entry name" value="Winged helix' DNA-binding domain"/>
    <property type="match status" value="1"/>
</dbReference>
<evidence type="ECO:0000256" key="3">
    <source>
        <dbReference type="ARBA" id="ARBA00023163"/>
    </source>
</evidence>
<proteinExistence type="predicted"/>
<dbReference type="Pfam" id="PF00392">
    <property type="entry name" value="GntR"/>
    <property type="match status" value="1"/>
</dbReference>
<keyword evidence="2" id="KW-0238">DNA-binding</keyword>
<organism evidence="5 6">
    <name type="scientific">Lacunisphaera limnophila</name>
    <dbReference type="NCBI Taxonomy" id="1838286"/>
    <lineage>
        <taxon>Bacteria</taxon>
        <taxon>Pseudomonadati</taxon>
        <taxon>Verrucomicrobiota</taxon>
        <taxon>Opitutia</taxon>
        <taxon>Opitutales</taxon>
        <taxon>Opitutaceae</taxon>
        <taxon>Lacunisphaera</taxon>
    </lineage>
</organism>
<dbReference type="RefSeq" id="WP_069962501.1">
    <property type="nucleotide sequence ID" value="NZ_CP016094.1"/>
</dbReference>
<keyword evidence="6" id="KW-1185">Reference proteome</keyword>
<dbReference type="KEGG" id="obg:Verru16b_02422"/>
<dbReference type="CDD" id="cd07377">
    <property type="entry name" value="WHTH_GntR"/>
    <property type="match status" value="1"/>
</dbReference>
<keyword evidence="1" id="KW-0805">Transcription regulation</keyword>
<dbReference type="InterPro" id="IPR036388">
    <property type="entry name" value="WH-like_DNA-bd_sf"/>
</dbReference>
<dbReference type="SMART" id="SM00345">
    <property type="entry name" value="HTH_GNTR"/>
    <property type="match status" value="1"/>
</dbReference>
<dbReference type="AlphaFoldDB" id="A0A1D8AWT4"/>
<dbReference type="Gene3D" id="1.10.10.10">
    <property type="entry name" value="Winged helix-like DNA-binding domain superfamily/Winged helix DNA-binding domain"/>
    <property type="match status" value="1"/>
</dbReference>
<dbReference type="PANTHER" id="PTHR38445">
    <property type="entry name" value="HTH-TYPE TRANSCRIPTIONAL REPRESSOR YTRA"/>
    <property type="match status" value="1"/>
</dbReference>
<dbReference type="PANTHER" id="PTHR38445:SF7">
    <property type="entry name" value="GNTR-FAMILY TRANSCRIPTIONAL REGULATOR"/>
    <property type="match status" value="1"/>
</dbReference>
<dbReference type="GO" id="GO:0003677">
    <property type="term" value="F:DNA binding"/>
    <property type="evidence" value="ECO:0007669"/>
    <property type="project" value="UniProtKB-KW"/>
</dbReference>
<reference evidence="5 6" key="1">
    <citation type="submission" date="2016-06" db="EMBL/GenBank/DDBJ databases">
        <title>Three novel species with peptidoglycan cell walls form the new genus Lacunisphaera gen. nov. in the family Opitutaceae of the verrucomicrobial subdivision 4.</title>
        <authorList>
            <person name="Rast P."/>
            <person name="Gloeckner I."/>
            <person name="Jogler M."/>
            <person name="Boedeker C."/>
            <person name="Jeske O."/>
            <person name="Wiegand S."/>
            <person name="Reinhardt R."/>
            <person name="Schumann P."/>
            <person name="Rohde M."/>
            <person name="Spring S."/>
            <person name="Gloeckner F.O."/>
            <person name="Jogler C."/>
        </authorList>
    </citation>
    <scope>NUCLEOTIDE SEQUENCE [LARGE SCALE GENOMIC DNA]</scope>
    <source>
        <strain evidence="5 6">IG16b</strain>
    </source>
</reference>